<dbReference type="CDD" id="cd00331">
    <property type="entry name" value="IGPS"/>
    <property type="match status" value="1"/>
</dbReference>
<accession>A0A2D6YI70</accession>
<evidence type="ECO:0000313" key="10">
    <source>
        <dbReference type="EMBL" id="MAH62878.1"/>
    </source>
</evidence>
<dbReference type="EMBL" id="NZEX01000058">
    <property type="protein sequence ID" value="MAH62878.1"/>
    <property type="molecule type" value="Genomic_DNA"/>
</dbReference>
<evidence type="ECO:0000313" key="11">
    <source>
        <dbReference type="Proteomes" id="UP000226525"/>
    </source>
</evidence>
<comment type="caution">
    <text evidence="10">The sequence shown here is derived from an EMBL/GenBank/DDBJ whole genome shotgun (WGS) entry which is preliminary data.</text>
</comment>
<dbReference type="AlphaFoldDB" id="A0A2D6YI70"/>
<dbReference type="PANTHER" id="PTHR22854:SF2">
    <property type="entry name" value="INDOLE-3-GLYCEROL-PHOSPHATE SYNTHASE"/>
    <property type="match status" value="1"/>
</dbReference>
<dbReference type="InterPro" id="IPR013785">
    <property type="entry name" value="Aldolase_TIM"/>
</dbReference>
<evidence type="ECO:0000256" key="7">
    <source>
        <dbReference type="ARBA" id="ARBA00023141"/>
    </source>
</evidence>
<evidence type="ECO:0000256" key="8">
    <source>
        <dbReference type="ARBA" id="ARBA00023239"/>
    </source>
</evidence>
<dbReference type="InterPro" id="IPR013798">
    <property type="entry name" value="Indole-3-glycerol_P_synth_dom"/>
</dbReference>
<dbReference type="InterPro" id="IPR045186">
    <property type="entry name" value="Indole-3-glycerol_P_synth"/>
</dbReference>
<name>A0A2D6YI70_9DELT</name>
<dbReference type="GO" id="GO:0000162">
    <property type="term" value="P:L-tryptophan biosynthetic process"/>
    <property type="evidence" value="ECO:0007669"/>
    <property type="project" value="UniProtKB-UniPathway"/>
</dbReference>
<dbReference type="Gene3D" id="3.20.20.70">
    <property type="entry name" value="Aldolase class I"/>
    <property type="match status" value="1"/>
</dbReference>
<comment type="catalytic activity">
    <reaction evidence="1">
        <text>1-(2-carboxyphenylamino)-1-deoxy-D-ribulose 5-phosphate + H(+) = (1S,2R)-1-C-(indol-3-yl)glycerol 3-phosphate + CO2 + H2O</text>
        <dbReference type="Rhea" id="RHEA:23476"/>
        <dbReference type="ChEBI" id="CHEBI:15377"/>
        <dbReference type="ChEBI" id="CHEBI:15378"/>
        <dbReference type="ChEBI" id="CHEBI:16526"/>
        <dbReference type="ChEBI" id="CHEBI:58613"/>
        <dbReference type="ChEBI" id="CHEBI:58866"/>
        <dbReference type="EC" id="4.1.1.48"/>
    </reaction>
</comment>
<dbReference type="InterPro" id="IPR011060">
    <property type="entry name" value="RibuloseP-bd_barrel"/>
</dbReference>
<comment type="pathway">
    <text evidence="2">Amino-acid biosynthesis; L-tryptophan biosynthesis; L-tryptophan from chorismate: step 4/5.</text>
</comment>
<dbReference type="UniPathway" id="UPA00035">
    <property type="reaction ID" value="UER00043"/>
</dbReference>
<reference evidence="11" key="1">
    <citation type="submission" date="2017-09" db="EMBL/GenBank/DDBJ databases">
        <title>The Reconstruction of 2,631 Draft Metagenome-Assembled Genomes from the Global Oceans.</title>
        <authorList>
            <person name="Tully B.J."/>
            <person name="Graham E.D."/>
            <person name="Heidelberg J.F."/>
        </authorList>
    </citation>
    <scope>NUCLEOTIDE SEQUENCE [LARGE SCALE GENOMIC DNA]</scope>
</reference>
<dbReference type="Proteomes" id="UP000226525">
    <property type="component" value="Unassembled WGS sequence"/>
</dbReference>
<evidence type="ECO:0000256" key="2">
    <source>
        <dbReference type="ARBA" id="ARBA00004696"/>
    </source>
</evidence>
<sequence length="275" mass="31178">MSTFLDRMRQQKLQEIEIRQRIHPLAALRERQAEAPEVLDWRQSLRSRQRPALIAELKARSPAQQNVVNPDWPAIVKEYEAGGAAAVSVLTDESYFGGSLDLLEQVSRRTVLPRLHKEFILGEYQLREGRLRGASAALILVSYFSEKELHEVVNCCVEIGITAVVECSLQEELSRALAINPDVLLLNNRPIAALPSEPQRGYLQGKIETTLQWWREESELRRWKQQAGKCLISASCIDSRVDVEHLSPVPLDALLIGNAVMKAPNRVEFLRRLQS</sequence>
<evidence type="ECO:0000256" key="1">
    <source>
        <dbReference type="ARBA" id="ARBA00001633"/>
    </source>
</evidence>
<keyword evidence="4" id="KW-0028">Amino-acid biosynthesis</keyword>
<gene>
    <name evidence="10" type="ORF">CMN54_05400</name>
</gene>
<evidence type="ECO:0000256" key="5">
    <source>
        <dbReference type="ARBA" id="ARBA00022793"/>
    </source>
</evidence>
<protein>
    <recommendedName>
        <fullName evidence="3">indole-3-glycerol-phosphate synthase</fullName>
        <ecNumber evidence="3">4.1.1.48</ecNumber>
    </recommendedName>
</protein>
<evidence type="ECO:0000256" key="6">
    <source>
        <dbReference type="ARBA" id="ARBA00022822"/>
    </source>
</evidence>
<dbReference type="Pfam" id="PF00218">
    <property type="entry name" value="IGPS"/>
    <property type="match status" value="1"/>
</dbReference>
<organism evidence="10 11">
    <name type="scientific">SAR324 cluster bacterium</name>
    <dbReference type="NCBI Taxonomy" id="2024889"/>
    <lineage>
        <taxon>Bacteria</taxon>
        <taxon>Deltaproteobacteria</taxon>
        <taxon>SAR324 cluster</taxon>
    </lineage>
</organism>
<evidence type="ECO:0000256" key="3">
    <source>
        <dbReference type="ARBA" id="ARBA00012362"/>
    </source>
</evidence>
<keyword evidence="5" id="KW-0210">Decarboxylase</keyword>
<keyword evidence="7" id="KW-0057">Aromatic amino acid biosynthesis</keyword>
<dbReference type="PANTHER" id="PTHR22854">
    <property type="entry name" value="TRYPTOPHAN BIOSYNTHESIS PROTEIN"/>
    <property type="match status" value="1"/>
</dbReference>
<keyword evidence="6" id="KW-0822">Tryptophan biosynthesis</keyword>
<dbReference type="EC" id="4.1.1.48" evidence="3"/>
<dbReference type="GO" id="GO:0004640">
    <property type="term" value="F:phosphoribosylanthranilate isomerase activity"/>
    <property type="evidence" value="ECO:0007669"/>
    <property type="project" value="TreeGrafter"/>
</dbReference>
<keyword evidence="8" id="KW-0456">Lyase</keyword>
<feature type="domain" description="Indole-3-glycerol phosphate synthase" evidence="9">
    <location>
        <begin position="5"/>
        <end position="273"/>
    </location>
</feature>
<dbReference type="SUPFAM" id="SSF51366">
    <property type="entry name" value="Ribulose-phoshate binding barrel"/>
    <property type="match status" value="1"/>
</dbReference>
<dbReference type="GO" id="GO:0004425">
    <property type="term" value="F:indole-3-glycerol-phosphate synthase activity"/>
    <property type="evidence" value="ECO:0007669"/>
    <property type="project" value="UniProtKB-EC"/>
</dbReference>
<proteinExistence type="predicted"/>
<evidence type="ECO:0000256" key="4">
    <source>
        <dbReference type="ARBA" id="ARBA00022605"/>
    </source>
</evidence>
<evidence type="ECO:0000259" key="9">
    <source>
        <dbReference type="Pfam" id="PF00218"/>
    </source>
</evidence>